<dbReference type="InterPro" id="IPR019405">
    <property type="entry name" value="Lactonase_7-beta_prop"/>
</dbReference>
<protein>
    <submittedName>
        <fullName evidence="2">Lactonase family protein</fullName>
    </submittedName>
</protein>
<keyword evidence="3" id="KW-1185">Reference proteome</keyword>
<dbReference type="InterPro" id="IPR011048">
    <property type="entry name" value="Haem_d1_sf"/>
</dbReference>
<accession>A0A3M8P735</accession>
<name>A0A3M8P735_9BACL</name>
<dbReference type="Gene3D" id="2.130.10.10">
    <property type="entry name" value="YVTN repeat-like/Quinoprotein amine dehydrogenase"/>
    <property type="match status" value="1"/>
</dbReference>
<dbReference type="InterPro" id="IPR050282">
    <property type="entry name" value="Cycloisomerase_2"/>
</dbReference>
<dbReference type="SUPFAM" id="SSF51004">
    <property type="entry name" value="C-terminal (heme d1) domain of cytochrome cd1-nitrite reductase"/>
    <property type="match status" value="1"/>
</dbReference>
<proteinExistence type="inferred from homology"/>
<comment type="caution">
    <text evidence="2">The sequence shown here is derived from an EMBL/GenBank/DDBJ whole genome shotgun (WGS) entry which is preliminary data.</text>
</comment>
<gene>
    <name evidence="2" type="ORF">EEX84_10300</name>
</gene>
<dbReference type="InterPro" id="IPR015943">
    <property type="entry name" value="WD40/YVTN_repeat-like_dom_sf"/>
</dbReference>
<sequence>MTGTYLLTGSYSTAAEEGIKLWKFDGSTGSIDPLAATKGIERPSFLAVHPNGKNFIATSEVGDGELVSYKLDTGSSSISEINRQKSNGDHPAHVCIDETGKWAIAVNYSGGNVNLYPLHTDGSLGELADSVKHEGTGPNKERQDAAHPHSVFQLPGKPLFFVSDLGTDEIYTYELDDKKGKLNLKFVTEAHPGMGPRHLAFHPSENFVYSLGELNSTLAVYTLNAEGELDLTQTVSLLPESYKGENTSAEVCVSSDGRYLYASNRGHDSITAFTIQENGQLETIGFASSGGKGPRHFTVVPETPWMVAANEESDLLTILKISDKGLPCLQGEPVPTTAPVCVKVIAAEWK</sequence>
<organism evidence="2 3">
    <name type="scientific">Planococcus salinus</name>
    <dbReference type="NCBI Taxonomy" id="1848460"/>
    <lineage>
        <taxon>Bacteria</taxon>
        <taxon>Bacillati</taxon>
        <taxon>Bacillota</taxon>
        <taxon>Bacilli</taxon>
        <taxon>Bacillales</taxon>
        <taxon>Caryophanaceae</taxon>
        <taxon>Planococcus</taxon>
    </lineage>
</organism>
<evidence type="ECO:0000256" key="1">
    <source>
        <dbReference type="ARBA" id="ARBA00005564"/>
    </source>
</evidence>
<dbReference type="PANTHER" id="PTHR30344:SF1">
    <property type="entry name" value="6-PHOSPHOGLUCONOLACTONASE"/>
    <property type="match status" value="1"/>
</dbReference>
<dbReference type="RefSeq" id="WP_123165558.1">
    <property type="nucleotide sequence ID" value="NZ_RIAX01000007.1"/>
</dbReference>
<comment type="similarity">
    <text evidence="1">Belongs to the cycloisomerase 2 family.</text>
</comment>
<evidence type="ECO:0000313" key="3">
    <source>
        <dbReference type="Proteomes" id="UP000275473"/>
    </source>
</evidence>
<dbReference type="GO" id="GO:0017057">
    <property type="term" value="F:6-phosphogluconolactonase activity"/>
    <property type="evidence" value="ECO:0007669"/>
    <property type="project" value="TreeGrafter"/>
</dbReference>
<evidence type="ECO:0000313" key="2">
    <source>
        <dbReference type="EMBL" id="RNF39090.1"/>
    </source>
</evidence>
<dbReference type="AlphaFoldDB" id="A0A3M8P735"/>
<dbReference type="PANTHER" id="PTHR30344">
    <property type="entry name" value="6-PHOSPHOGLUCONOLACTONASE-RELATED"/>
    <property type="match status" value="1"/>
</dbReference>
<dbReference type="OrthoDB" id="9790815at2"/>
<dbReference type="Pfam" id="PF10282">
    <property type="entry name" value="Lactonase"/>
    <property type="match status" value="1"/>
</dbReference>
<dbReference type="EMBL" id="RIAX01000007">
    <property type="protein sequence ID" value="RNF39090.1"/>
    <property type="molecule type" value="Genomic_DNA"/>
</dbReference>
<dbReference type="GO" id="GO:0005829">
    <property type="term" value="C:cytosol"/>
    <property type="evidence" value="ECO:0007669"/>
    <property type="project" value="TreeGrafter"/>
</dbReference>
<dbReference type="Proteomes" id="UP000275473">
    <property type="component" value="Unassembled WGS sequence"/>
</dbReference>
<reference evidence="2 3" key="1">
    <citation type="journal article" date="2018" name="Int. J. Syst. Evol. Microbiol.">
        <title>Planococcus salinus sp. nov., a moderately halophilic bacterium isolated from a saline-alkali soil.</title>
        <authorList>
            <person name="Gan L."/>
        </authorList>
    </citation>
    <scope>NUCLEOTIDE SEQUENCE [LARGE SCALE GENOMIC DNA]</scope>
    <source>
        <strain evidence="2 3">LCB217</strain>
    </source>
</reference>